<keyword evidence="11" id="KW-1133">Transmembrane helix</keyword>
<keyword evidence="1 10" id="KW-0813">Transport</keyword>
<comment type="cofactor">
    <cofactor evidence="10">
        <name>[4Fe-4S] cluster</name>
        <dbReference type="ChEBI" id="CHEBI:49883"/>
    </cofactor>
    <text evidence="10">Binds 3 [4Fe-4S] clusters.</text>
</comment>
<dbReference type="GO" id="GO:0022900">
    <property type="term" value="P:electron transport chain"/>
    <property type="evidence" value="ECO:0007669"/>
    <property type="project" value="UniProtKB-UniRule"/>
</dbReference>
<dbReference type="AlphaFoldDB" id="A0A662DKI4"/>
<dbReference type="GO" id="GO:0009055">
    <property type="term" value="F:electron transfer activity"/>
    <property type="evidence" value="ECO:0007669"/>
    <property type="project" value="InterPro"/>
</dbReference>
<feature type="binding site" evidence="10">
    <location>
        <position position="147"/>
    </location>
    <ligand>
        <name>[4Fe-4S] cluster</name>
        <dbReference type="ChEBI" id="CHEBI:49883"/>
        <label>2</label>
    </ligand>
</feature>
<keyword evidence="7 10" id="KW-0408">Iron</keyword>
<sequence length="264" mass="28164">MNSILIATISMGGLAAFFAVMLSIVHERFKVEEDPRVEEILSCLPGVNCGACGFASCRSLAEAIVKGEAAVNSCVAGGSSVAEKISRIMGVESGSVKKKVAFVRCGATLSERSKKATYQGVNTCRAANILMGADTACLYGCLGFGDCEEACLFDAIKMIDGLPRIDLSKCTGCGRCVEVCPRGIIVLDSFENTNYRVKCSSLDRGKKARQVCTKSCIACRRCEKSCPYEACWVEDNLAHIDPRNCQLCGICSMVCPTGAIVKVE</sequence>
<keyword evidence="4 10" id="KW-0677">Repeat</keyword>
<name>A0A662DKI4_UNCAE</name>
<evidence type="ECO:0000256" key="1">
    <source>
        <dbReference type="ARBA" id="ARBA00022448"/>
    </source>
</evidence>
<keyword evidence="6 10" id="KW-0249">Electron transport</keyword>
<protein>
    <recommendedName>
        <fullName evidence="10">Ion-translocating oxidoreductase complex subunit B</fullName>
        <ecNumber evidence="10">7.-.-.-</ecNumber>
    </recommendedName>
    <alternativeName>
        <fullName evidence="10">Rnf electron transport complex subunit B</fullName>
    </alternativeName>
</protein>
<evidence type="ECO:0000256" key="8">
    <source>
        <dbReference type="ARBA" id="ARBA00023014"/>
    </source>
</evidence>
<feature type="domain" description="4Fe-4S ferredoxin-type" evidence="12">
    <location>
        <begin position="161"/>
        <end position="190"/>
    </location>
</feature>
<dbReference type="GO" id="GO:0005886">
    <property type="term" value="C:plasma membrane"/>
    <property type="evidence" value="ECO:0007669"/>
    <property type="project" value="UniProtKB-SubCell"/>
</dbReference>
<evidence type="ECO:0000256" key="6">
    <source>
        <dbReference type="ARBA" id="ARBA00022982"/>
    </source>
</evidence>
<feature type="binding site" evidence="10">
    <location>
        <position position="74"/>
    </location>
    <ligand>
        <name>[4Fe-4S] cluster</name>
        <dbReference type="ChEBI" id="CHEBI:49883"/>
        <label>1</label>
    </ligand>
</feature>
<evidence type="ECO:0000259" key="12">
    <source>
        <dbReference type="PROSITE" id="PS51379"/>
    </source>
</evidence>
<dbReference type="CDD" id="cd10549">
    <property type="entry name" value="MtMvhB_like"/>
    <property type="match status" value="1"/>
</dbReference>
<feature type="binding site" evidence="10">
    <location>
        <position position="173"/>
    </location>
    <ligand>
        <name>[4Fe-4S] cluster</name>
        <dbReference type="ChEBI" id="CHEBI:49883"/>
        <label>3</label>
    </ligand>
</feature>
<keyword evidence="9 10" id="KW-0472">Membrane</keyword>
<evidence type="ECO:0000313" key="15">
    <source>
        <dbReference type="Proteomes" id="UP000267654"/>
    </source>
</evidence>
<feature type="binding site" evidence="10">
    <location>
        <position position="180"/>
    </location>
    <ligand>
        <name>[4Fe-4S] cluster</name>
        <dbReference type="ChEBI" id="CHEBI:49883"/>
        <label>2</label>
    </ligand>
</feature>
<dbReference type="InterPro" id="IPR050395">
    <property type="entry name" value="4Fe4S_Ferredoxin_RnfB"/>
</dbReference>
<keyword evidence="5 10" id="KW-1278">Translocase</keyword>
<keyword evidence="11" id="KW-0812">Transmembrane</keyword>
<keyword evidence="8 10" id="KW-0411">Iron-sulfur</keyword>
<feature type="transmembrane region" description="Helical" evidence="11">
    <location>
        <begin position="6"/>
        <end position="25"/>
    </location>
</feature>
<dbReference type="InterPro" id="IPR017900">
    <property type="entry name" value="4Fe4S_Fe_S_CS"/>
</dbReference>
<dbReference type="EMBL" id="QMQB01000029">
    <property type="protein sequence ID" value="RLE14629.1"/>
    <property type="molecule type" value="Genomic_DNA"/>
</dbReference>
<dbReference type="Gene3D" id="1.10.15.40">
    <property type="entry name" value="Electron transport complex subunit B, putative Fe-S cluster"/>
    <property type="match status" value="1"/>
</dbReference>
<dbReference type="GO" id="GO:0051539">
    <property type="term" value="F:4 iron, 4 sulfur cluster binding"/>
    <property type="evidence" value="ECO:0007669"/>
    <property type="project" value="UniProtKB-UniRule"/>
</dbReference>
<dbReference type="Pfam" id="PF04060">
    <property type="entry name" value="FeS"/>
    <property type="match status" value="1"/>
</dbReference>
<dbReference type="Gene3D" id="3.30.70.20">
    <property type="match status" value="2"/>
</dbReference>
<feature type="binding site" evidence="10">
    <location>
        <position position="57"/>
    </location>
    <ligand>
        <name>[4Fe-4S] cluster</name>
        <dbReference type="ChEBI" id="CHEBI:49883"/>
        <label>1</label>
    </ligand>
</feature>
<keyword evidence="10" id="KW-1003">Cell membrane</keyword>
<gene>
    <name evidence="10" type="primary">rnfB</name>
    <name evidence="14" type="ORF">DRI96_01185</name>
</gene>
<comment type="function">
    <text evidence="10">Part of a membrane-bound complex that couples electron transfer with translocation of ions across the membrane.</text>
</comment>
<evidence type="ECO:0000256" key="5">
    <source>
        <dbReference type="ARBA" id="ARBA00022967"/>
    </source>
</evidence>
<evidence type="ECO:0000256" key="4">
    <source>
        <dbReference type="ARBA" id="ARBA00022737"/>
    </source>
</evidence>
<feature type="binding site" evidence="10">
    <location>
        <position position="49"/>
    </location>
    <ligand>
        <name>[4Fe-4S] cluster</name>
        <dbReference type="ChEBI" id="CHEBI:49883"/>
        <label>1</label>
    </ligand>
</feature>
<comment type="caution">
    <text evidence="10">Lacks conserved residue(s) required for the propagation of feature annotation.</text>
</comment>
<dbReference type="GO" id="GO:0046872">
    <property type="term" value="F:metal ion binding"/>
    <property type="evidence" value="ECO:0007669"/>
    <property type="project" value="UniProtKB-KW"/>
</dbReference>
<dbReference type="NCBIfam" id="TIGR01944">
    <property type="entry name" value="rnfB"/>
    <property type="match status" value="1"/>
</dbReference>
<feature type="binding site" evidence="10">
    <location>
        <position position="52"/>
    </location>
    <ligand>
        <name>[4Fe-4S] cluster</name>
        <dbReference type="ChEBI" id="CHEBI:49883"/>
        <label>1</label>
    </ligand>
</feature>
<dbReference type="SUPFAM" id="SSF54862">
    <property type="entry name" value="4Fe-4S ferredoxins"/>
    <property type="match status" value="1"/>
</dbReference>
<evidence type="ECO:0000256" key="10">
    <source>
        <dbReference type="HAMAP-Rule" id="MF_00463"/>
    </source>
</evidence>
<feature type="binding site" evidence="10">
    <location>
        <position position="137"/>
    </location>
    <ligand>
        <name>[4Fe-4S] cluster</name>
        <dbReference type="ChEBI" id="CHEBI:49883"/>
        <label>2</label>
    </ligand>
</feature>
<dbReference type="PROSITE" id="PS51656">
    <property type="entry name" value="4FE4S"/>
    <property type="match status" value="1"/>
</dbReference>
<accession>A0A662DKI4</accession>
<dbReference type="HAMAP" id="MF_00463">
    <property type="entry name" value="RsxB_RnfB"/>
    <property type="match status" value="1"/>
</dbReference>
<keyword evidence="3 10" id="KW-0479">Metal-binding</keyword>
<dbReference type="Proteomes" id="UP000267654">
    <property type="component" value="Unassembled WGS sequence"/>
</dbReference>
<dbReference type="Pfam" id="PF00037">
    <property type="entry name" value="Fer4"/>
    <property type="match status" value="2"/>
</dbReference>
<feature type="domain" description="4Fe-4S ferredoxin-type" evidence="12">
    <location>
        <begin position="236"/>
        <end position="264"/>
    </location>
</feature>
<feature type="region of interest" description="Hydrophobic" evidence="10">
    <location>
        <begin position="1"/>
        <end position="26"/>
    </location>
</feature>
<evidence type="ECO:0000256" key="9">
    <source>
        <dbReference type="ARBA" id="ARBA00023136"/>
    </source>
</evidence>
<evidence type="ECO:0000256" key="3">
    <source>
        <dbReference type="ARBA" id="ARBA00022723"/>
    </source>
</evidence>
<dbReference type="Pfam" id="PF12798">
    <property type="entry name" value="Fer4_3"/>
    <property type="match status" value="1"/>
</dbReference>
<organism evidence="14 15">
    <name type="scientific">Aerophobetes bacterium</name>
    <dbReference type="NCBI Taxonomy" id="2030807"/>
    <lineage>
        <taxon>Bacteria</taxon>
        <taxon>Candidatus Aerophobota</taxon>
    </lineage>
</organism>
<evidence type="ECO:0000313" key="14">
    <source>
        <dbReference type="EMBL" id="RLE14629.1"/>
    </source>
</evidence>
<evidence type="ECO:0000256" key="2">
    <source>
        <dbReference type="ARBA" id="ARBA00022485"/>
    </source>
</evidence>
<dbReference type="PROSITE" id="PS00198">
    <property type="entry name" value="4FE4S_FER_1"/>
    <property type="match status" value="2"/>
</dbReference>
<comment type="subunit">
    <text evidence="10">The complex is composed of six subunits: RnfA, RnfB, RnfC, RnfD, RnfE and RnfG.</text>
</comment>
<feature type="domain" description="4Fe-4S" evidence="13">
    <location>
        <begin position="32"/>
        <end position="91"/>
    </location>
</feature>
<dbReference type="PROSITE" id="PS51379">
    <property type="entry name" value="4FE4S_FER_2"/>
    <property type="match status" value="3"/>
</dbReference>
<feature type="domain" description="4Fe-4S ferredoxin-type" evidence="12">
    <location>
        <begin position="207"/>
        <end position="235"/>
    </location>
</feature>
<dbReference type="EC" id="7.-.-.-" evidence="10"/>
<comment type="similarity">
    <text evidence="10">Belongs to the 4Fe4S bacterial-type ferredoxin family. RnfB subfamily.</text>
</comment>
<proteinExistence type="inferred from homology"/>
<keyword evidence="2 10" id="KW-0004">4Fe-4S</keyword>
<comment type="subcellular location">
    <subcellularLocation>
        <location evidence="10">Cell membrane</location>
    </subcellularLocation>
</comment>
<feature type="binding site" evidence="10">
    <location>
        <position position="170"/>
    </location>
    <ligand>
        <name>[4Fe-4S] cluster</name>
        <dbReference type="ChEBI" id="CHEBI:49883"/>
        <label>3</label>
    </ligand>
</feature>
<evidence type="ECO:0000256" key="7">
    <source>
        <dbReference type="ARBA" id="ARBA00023004"/>
    </source>
</evidence>
<dbReference type="PANTHER" id="PTHR43560:SF1">
    <property type="entry name" value="ION-TRANSLOCATING OXIDOREDUCTASE COMPLEX SUBUNIT B"/>
    <property type="match status" value="1"/>
</dbReference>
<feature type="binding site" evidence="10">
    <location>
        <position position="141"/>
    </location>
    <ligand>
        <name>[4Fe-4S] cluster</name>
        <dbReference type="ChEBI" id="CHEBI:49883"/>
        <label>2</label>
    </ligand>
</feature>
<evidence type="ECO:0000256" key="11">
    <source>
        <dbReference type="SAM" id="Phobius"/>
    </source>
</evidence>
<evidence type="ECO:0000259" key="13">
    <source>
        <dbReference type="PROSITE" id="PS51656"/>
    </source>
</evidence>
<dbReference type="PANTHER" id="PTHR43560">
    <property type="entry name" value="ION-TRANSLOCATING OXIDOREDUCTASE COMPLEX SUBUNIT B"/>
    <property type="match status" value="1"/>
</dbReference>
<feature type="binding site" evidence="10">
    <location>
        <position position="176"/>
    </location>
    <ligand>
        <name>[4Fe-4S] cluster</name>
        <dbReference type="ChEBI" id="CHEBI:49883"/>
        <label>3</label>
    </ligand>
</feature>
<feature type="binding site" evidence="10">
    <location>
        <position position="151"/>
    </location>
    <ligand>
        <name>[4Fe-4S] cluster</name>
        <dbReference type="ChEBI" id="CHEBI:49883"/>
        <label>3</label>
    </ligand>
</feature>
<dbReference type="InterPro" id="IPR017896">
    <property type="entry name" value="4Fe4S_Fe-S-bd"/>
</dbReference>
<dbReference type="InterPro" id="IPR007202">
    <property type="entry name" value="4Fe-4S_dom"/>
</dbReference>
<reference evidence="14 15" key="1">
    <citation type="submission" date="2018-06" db="EMBL/GenBank/DDBJ databases">
        <title>Extensive metabolic versatility and redundancy in microbially diverse, dynamic hydrothermal sediments.</title>
        <authorList>
            <person name="Dombrowski N."/>
            <person name="Teske A."/>
            <person name="Baker B.J."/>
        </authorList>
    </citation>
    <scope>NUCLEOTIDE SEQUENCE [LARGE SCALE GENOMIC DNA]</scope>
    <source>
        <strain evidence="14">B19_G9</strain>
    </source>
</reference>
<comment type="caution">
    <text evidence="14">The sequence shown here is derived from an EMBL/GenBank/DDBJ whole genome shotgun (WGS) entry which is preliminary data.</text>
</comment>
<dbReference type="InterPro" id="IPR010207">
    <property type="entry name" value="Elect_transpt_cplx_RnfB/RsxB"/>
</dbReference>